<organism evidence="1 2">
    <name type="scientific">Cellvibrio fibrivorans</name>
    <dbReference type="NCBI Taxonomy" id="126350"/>
    <lineage>
        <taxon>Bacteria</taxon>
        <taxon>Pseudomonadati</taxon>
        <taxon>Pseudomonadota</taxon>
        <taxon>Gammaproteobacteria</taxon>
        <taxon>Cellvibrionales</taxon>
        <taxon>Cellvibrionaceae</taxon>
        <taxon>Cellvibrio</taxon>
    </lineage>
</organism>
<name>A0ABU1V447_9GAMM</name>
<sequence>MSDSNDILGIEVTDSSLYRSTMDVNKSLTAMQSHSSARDILEASKAWMVSDQMRGAREALMSFQTHSSARDILKASKAWMISDEVRGAREALMSVQAHSSARDILEASKAWM</sequence>
<feature type="non-terminal residue" evidence="1">
    <location>
        <position position="112"/>
    </location>
</feature>
<evidence type="ECO:0008006" key="3">
    <source>
        <dbReference type="Google" id="ProtNLM"/>
    </source>
</evidence>
<evidence type="ECO:0000313" key="1">
    <source>
        <dbReference type="EMBL" id="MDR7092220.1"/>
    </source>
</evidence>
<accession>A0ABU1V447</accession>
<dbReference type="Proteomes" id="UP001253595">
    <property type="component" value="Unassembled WGS sequence"/>
</dbReference>
<gene>
    <name evidence="1" type="ORF">J2X05_004261</name>
</gene>
<proteinExistence type="predicted"/>
<comment type="caution">
    <text evidence="1">The sequence shown here is derived from an EMBL/GenBank/DDBJ whole genome shotgun (WGS) entry which is preliminary data.</text>
</comment>
<protein>
    <recommendedName>
        <fullName evidence="3">Phasin domain-containing protein</fullName>
    </recommendedName>
</protein>
<reference evidence="1 2" key="1">
    <citation type="submission" date="2023-07" db="EMBL/GenBank/DDBJ databases">
        <title>Sorghum-associated microbial communities from plants grown in Nebraska, USA.</title>
        <authorList>
            <person name="Schachtman D."/>
        </authorList>
    </citation>
    <scope>NUCLEOTIDE SEQUENCE [LARGE SCALE GENOMIC DNA]</scope>
    <source>
        <strain evidence="1 2">BE190</strain>
    </source>
</reference>
<evidence type="ECO:0000313" key="2">
    <source>
        <dbReference type="Proteomes" id="UP001253595"/>
    </source>
</evidence>
<keyword evidence="2" id="KW-1185">Reference proteome</keyword>
<dbReference type="EMBL" id="JAVDVX010000013">
    <property type="protein sequence ID" value="MDR7092220.1"/>
    <property type="molecule type" value="Genomic_DNA"/>
</dbReference>
<dbReference type="RefSeq" id="WP_310076315.1">
    <property type="nucleotide sequence ID" value="NZ_JAVDVX010000013.1"/>
</dbReference>